<keyword evidence="6 8" id="KW-0012">Acyltransferase</keyword>
<dbReference type="HAMAP" id="MF_01445">
    <property type="entry name" value="TsaD"/>
    <property type="match status" value="1"/>
</dbReference>
<dbReference type="Gene3D" id="3.30.420.40">
    <property type="match status" value="2"/>
</dbReference>
<dbReference type="InterPro" id="IPR022450">
    <property type="entry name" value="TsaD"/>
</dbReference>
<dbReference type="GO" id="GO:0005506">
    <property type="term" value="F:iron ion binding"/>
    <property type="evidence" value="ECO:0007669"/>
    <property type="project" value="UniProtKB-UniRule"/>
</dbReference>
<evidence type="ECO:0000259" key="9">
    <source>
        <dbReference type="Pfam" id="PF00814"/>
    </source>
</evidence>
<feature type="binding site" evidence="8">
    <location>
        <position position="323"/>
    </location>
    <ligand>
        <name>Fe cation</name>
        <dbReference type="ChEBI" id="CHEBI:24875"/>
    </ligand>
</feature>
<sequence>MAHLTLGIETSCDETAAAVLEDGRRIRSSVVASQDLLHAPYGGIVPELASRRHVEAIWPVVREALTVAGVSLAELNGIAATSGPGLIGSLLVGLCFGKALAFARHIPLVGVNHLEGHLYAALLDHEELSFPFTGLVASGGHTHLYLAMAPGEYRLLGRTRDDAAGEAFDKVAKFLGLGYPGGPLIEEWARKGDPNAVRFPRSVPPRGSYDFSFSGLKTAVVNFVKRSTFNVQRSDSGSRQPSAFSFQPALDPALVADICAGFQEAVVDVLVRVSLTAAKESASQRLILAGGVACNGRLRSKLTERAMEEGVHVYYPKPSLCTDNTAMIAAAGYPRMLRGERVPLSLNADADLALGVM</sequence>
<dbReference type="SUPFAM" id="SSF53067">
    <property type="entry name" value="Actin-like ATPase domain"/>
    <property type="match status" value="1"/>
</dbReference>
<evidence type="ECO:0000256" key="3">
    <source>
        <dbReference type="ARBA" id="ARBA00022694"/>
    </source>
</evidence>
<keyword evidence="4 8" id="KW-0479">Metal-binding</keyword>
<keyword evidence="3 8" id="KW-0819">tRNA processing</keyword>
<comment type="catalytic activity">
    <reaction evidence="7 8">
        <text>L-threonylcarbamoyladenylate + adenosine(37) in tRNA = N(6)-L-threonylcarbamoyladenosine(37) in tRNA + AMP + H(+)</text>
        <dbReference type="Rhea" id="RHEA:37059"/>
        <dbReference type="Rhea" id="RHEA-COMP:10162"/>
        <dbReference type="Rhea" id="RHEA-COMP:10163"/>
        <dbReference type="ChEBI" id="CHEBI:15378"/>
        <dbReference type="ChEBI" id="CHEBI:73682"/>
        <dbReference type="ChEBI" id="CHEBI:74411"/>
        <dbReference type="ChEBI" id="CHEBI:74418"/>
        <dbReference type="ChEBI" id="CHEBI:456215"/>
        <dbReference type="EC" id="2.3.1.234"/>
    </reaction>
</comment>
<comment type="subcellular location">
    <subcellularLocation>
        <location evidence="8">Cytoplasm</location>
    </subcellularLocation>
</comment>
<feature type="binding site" evidence="8">
    <location>
        <begin position="136"/>
        <end position="140"/>
    </location>
    <ligand>
        <name>substrate</name>
    </ligand>
</feature>
<dbReference type="AlphaFoldDB" id="A0AAJ1EIF5"/>
<dbReference type="NCBIfam" id="TIGR00329">
    <property type="entry name" value="gcp_kae1"/>
    <property type="match status" value="1"/>
</dbReference>
<feature type="binding site" evidence="8">
    <location>
        <position position="295"/>
    </location>
    <ligand>
        <name>substrate</name>
    </ligand>
</feature>
<comment type="function">
    <text evidence="8">Required for the formation of a threonylcarbamoyl group on adenosine at position 37 (t(6)A37) in tRNAs that read codons beginning with adenine. Is involved in the transfer of the threonylcarbamoyl moiety of threonylcarbamoyl-AMP (TC-AMP) to the N6 group of A37, together with TsaE and TsaB. TsaD likely plays a direct catalytic role in this reaction.</text>
</comment>
<feature type="binding site" evidence="8">
    <location>
        <position position="182"/>
    </location>
    <ligand>
        <name>substrate</name>
    </ligand>
</feature>
<evidence type="ECO:0000313" key="10">
    <source>
        <dbReference type="EMBL" id="MBZ0160153.1"/>
    </source>
</evidence>
<dbReference type="GO" id="GO:0061711">
    <property type="term" value="F:tRNA N(6)-L-threonylcarbamoyladenine synthase activity"/>
    <property type="evidence" value="ECO:0007669"/>
    <property type="project" value="UniProtKB-EC"/>
</dbReference>
<feature type="domain" description="Gcp-like" evidence="9">
    <location>
        <begin position="26"/>
        <end position="329"/>
    </location>
</feature>
<keyword evidence="1 8" id="KW-0963">Cytoplasm</keyword>
<dbReference type="Proteomes" id="UP001197609">
    <property type="component" value="Unassembled WGS sequence"/>
</dbReference>
<dbReference type="PANTHER" id="PTHR11735">
    <property type="entry name" value="TRNA N6-ADENOSINE THREONYLCARBAMOYLTRANSFERASE"/>
    <property type="match status" value="1"/>
</dbReference>
<evidence type="ECO:0000256" key="6">
    <source>
        <dbReference type="ARBA" id="ARBA00023315"/>
    </source>
</evidence>
<dbReference type="Pfam" id="PF00814">
    <property type="entry name" value="TsaD"/>
    <property type="match status" value="1"/>
</dbReference>
<comment type="similarity">
    <text evidence="8">Belongs to the KAE1 / TsaD family.</text>
</comment>
<feature type="binding site" evidence="8">
    <location>
        <position position="186"/>
    </location>
    <ligand>
        <name>substrate</name>
    </ligand>
</feature>
<comment type="cofactor">
    <cofactor evidence="8">
        <name>Fe(2+)</name>
        <dbReference type="ChEBI" id="CHEBI:29033"/>
    </cofactor>
    <text evidence="8">Binds 1 Fe(2+) ion per subunit.</text>
</comment>
<dbReference type="EMBL" id="JAIOIU010000102">
    <property type="protein sequence ID" value="MBZ0160153.1"/>
    <property type="molecule type" value="Genomic_DNA"/>
</dbReference>
<protein>
    <recommendedName>
        <fullName evidence="8">tRNA N6-adenosine threonylcarbamoyltransferase</fullName>
        <ecNumber evidence="8">2.3.1.234</ecNumber>
    </recommendedName>
    <alternativeName>
        <fullName evidence="8">N6-L-threonylcarbamoyladenine synthase</fullName>
        <shortName evidence="8">t(6)A synthase</shortName>
    </alternativeName>
    <alternativeName>
        <fullName evidence="8">t(6)A37 threonylcarbamoyladenosine biosynthesis protein TsaD</fullName>
    </alternativeName>
    <alternativeName>
        <fullName evidence="8">tRNA threonylcarbamoyladenosine biosynthesis protein TsaD</fullName>
    </alternativeName>
</protein>
<dbReference type="InterPro" id="IPR000905">
    <property type="entry name" value="Gcp-like_dom"/>
</dbReference>
<feature type="binding site" evidence="8">
    <location>
        <position position="117"/>
    </location>
    <ligand>
        <name>Fe cation</name>
        <dbReference type="ChEBI" id="CHEBI:24875"/>
    </ligand>
</feature>
<feature type="binding site" evidence="8">
    <location>
        <position position="113"/>
    </location>
    <ligand>
        <name>Fe cation</name>
        <dbReference type="ChEBI" id="CHEBI:24875"/>
    </ligand>
</feature>
<dbReference type="GO" id="GO:0002949">
    <property type="term" value="P:tRNA threonylcarbamoyladenosine modification"/>
    <property type="evidence" value="ECO:0007669"/>
    <property type="project" value="UniProtKB-UniRule"/>
</dbReference>
<name>A0AAJ1EIF5_9BACT</name>
<dbReference type="NCBIfam" id="TIGR03723">
    <property type="entry name" value="T6A_TsaD_YgjD"/>
    <property type="match status" value="1"/>
</dbReference>
<dbReference type="InterPro" id="IPR017861">
    <property type="entry name" value="KAE1/TsaD"/>
</dbReference>
<dbReference type="GO" id="GO:0005737">
    <property type="term" value="C:cytoplasm"/>
    <property type="evidence" value="ECO:0007669"/>
    <property type="project" value="UniProtKB-SubCell"/>
</dbReference>
<keyword evidence="5 8" id="KW-0408">Iron</keyword>
<dbReference type="EC" id="2.3.1.234" evidence="8"/>
<organism evidence="10 11">
    <name type="scientific">Candidatus Methylomirabilis tolerans</name>
    <dbReference type="NCBI Taxonomy" id="3123416"/>
    <lineage>
        <taxon>Bacteria</taxon>
        <taxon>Candidatus Methylomirabilota</taxon>
        <taxon>Candidatus Methylomirabilia</taxon>
        <taxon>Candidatus Methylomirabilales</taxon>
        <taxon>Candidatus Methylomirabilaceae</taxon>
        <taxon>Candidatus Methylomirabilis</taxon>
    </lineage>
</organism>
<dbReference type="FunFam" id="3.30.420.40:FF:000012">
    <property type="entry name" value="tRNA N6-adenosine threonylcarbamoyltransferase"/>
    <property type="match status" value="1"/>
</dbReference>
<accession>A0AAJ1EIF5</accession>
<dbReference type="PRINTS" id="PR00789">
    <property type="entry name" value="OSIALOPTASE"/>
</dbReference>
<comment type="caution">
    <text evidence="10">The sequence shown here is derived from an EMBL/GenBank/DDBJ whole genome shotgun (WGS) entry which is preliminary data.</text>
</comment>
<gene>
    <name evidence="8 10" type="primary">tsaD</name>
    <name evidence="10" type="ORF">K8G79_08475</name>
</gene>
<dbReference type="InterPro" id="IPR043129">
    <property type="entry name" value="ATPase_NBD"/>
</dbReference>
<keyword evidence="2 8" id="KW-0808">Transferase</keyword>
<evidence type="ECO:0000256" key="7">
    <source>
        <dbReference type="ARBA" id="ARBA00048117"/>
    </source>
</evidence>
<evidence type="ECO:0000256" key="1">
    <source>
        <dbReference type="ARBA" id="ARBA00022490"/>
    </source>
</evidence>
<evidence type="ECO:0000256" key="8">
    <source>
        <dbReference type="HAMAP-Rule" id="MF_01445"/>
    </source>
</evidence>
<feature type="binding site" evidence="8">
    <location>
        <position position="169"/>
    </location>
    <ligand>
        <name>substrate</name>
    </ligand>
</feature>
<reference evidence="10 11" key="1">
    <citation type="journal article" date="2021" name="bioRxiv">
        <title>Unraveling nitrogen, sulfur and carbon metabolic pathways and microbial community transcriptional responses to substrate deprivation and toxicity stresses in a bioreactor mimicking anoxic brackish coastal sediment conditions.</title>
        <authorList>
            <person name="Martins P.D."/>
            <person name="Echeveste M.J."/>
            <person name="Arshad A."/>
            <person name="Kurth J."/>
            <person name="Ouboter H."/>
            <person name="Jetten M.S.M."/>
            <person name="Welte C.U."/>
        </authorList>
    </citation>
    <scope>NUCLEOTIDE SEQUENCE [LARGE SCALE GENOMIC DNA]</scope>
    <source>
        <strain evidence="10">MAG_38</strain>
    </source>
</reference>
<evidence type="ECO:0000313" key="11">
    <source>
        <dbReference type="Proteomes" id="UP001197609"/>
    </source>
</evidence>
<proteinExistence type="inferred from homology"/>
<dbReference type="CDD" id="cd24133">
    <property type="entry name" value="ASKHA_NBD_TsaD_bac"/>
    <property type="match status" value="1"/>
</dbReference>
<dbReference type="FunFam" id="3.30.420.40:FF:000040">
    <property type="entry name" value="tRNA N6-adenosine threonylcarbamoyltransferase"/>
    <property type="match status" value="1"/>
</dbReference>
<dbReference type="PANTHER" id="PTHR11735:SF6">
    <property type="entry name" value="TRNA N6-ADENOSINE THREONYLCARBAMOYLTRANSFERASE, MITOCHONDRIAL"/>
    <property type="match status" value="1"/>
</dbReference>
<evidence type="ECO:0000256" key="4">
    <source>
        <dbReference type="ARBA" id="ARBA00022723"/>
    </source>
</evidence>
<evidence type="ECO:0000256" key="5">
    <source>
        <dbReference type="ARBA" id="ARBA00023004"/>
    </source>
</evidence>
<evidence type="ECO:0000256" key="2">
    <source>
        <dbReference type="ARBA" id="ARBA00022679"/>
    </source>
</evidence>